<reference evidence="5" key="1">
    <citation type="submission" date="2022-08" db="EMBL/GenBank/DDBJ databases">
        <title>Novel sulfate-reducing endosymbionts in the free-living metamonad Anaeramoeba.</title>
        <authorList>
            <person name="Jerlstrom-Hultqvist J."/>
            <person name="Cepicka I."/>
            <person name="Gallot-Lavallee L."/>
            <person name="Salas-Leiva D."/>
            <person name="Curtis B.A."/>
            <person name="Zahonova K."/>
            <person name="Pipaliya S."/>
            <person name="Dacks J."/>
            <person name="Roger A.J."/>
        </authorList>
    </citation>
    <scope>NUCLEOTIDE SEQUENCE</scope>
    <source>
        <strain evidence="5">Schooner1</strain>
    </source>
</reference>
<protein>
    <submittedName>
        <fullName evidence="5">Leucine-zipper-like transcriptional regulator 1</fullName>
    </submittedName>
</protein>
<comment type="caution">
    <text evidence="5">The sequence shown here is derived from an EMBL/GenBank/DDBJ whole genome shotgun (WGS) entry which is preliminary data.</text>
</comment>
<proteinExistence type="predicted"/>
<dbReference type="InterPro" id="IPR011333">
    <property type="entry name" value="SKP1/BTB/POZ_sf"/>
</dbReference>
<accession>A0ABQ8Y165</accession>
<dbReference type="PANTHER" id="PTHR46376:SF1">
    <property type="entry name" value="LEUCINE-ZIPPER-LIKE TRANSCRIPTIONAL REGULATOR 1"/>
    <property type="match status" value="1"/>
</dbReference>
<feature type="region of interest" description="Disordered" evidence="3">
    <location>
        <begin position="135"/>
        <end position="182"/>
    </location>
</feature>
<evidence type="ECO:0000256" key="2">
    <source>
        <dbReference type="ARBA" id="ARBA00022737"/>
    </source>
</evidence>
<dbReference type="Pfam" id="PF24681">
    <property type="entry name" value="Kelch_KLHDC2_KLHL20_DRC7"/>
    <property type="match status" value="1"/>
</dbReference>
<keyword evidence="2" id="KW-0677">Repeat</keyword>
<dbReference type="InterPro" id="IPR056737">
    <property type="entry name" value="Beta-prop_ATRN-MKLN-like"/>
</dbReference>
<dbReference type="Gene3D" id="3.30.710.10">
    <property type="entry name" value="Potassium Channel Kv1.1, Chain A"/>
    <property type="match status" value="1"/>
</dbReference>
<evidence type="ECO:0000256" key="3">
    <source>
        <dbReference type="SAM" id="MobiDB-lite"/>
    </source>
</evidence>
<dbReference type="SUPFAM" id="SSF54695">
    <property type="entry name" value="POZ domain"/>
    <property type="match status" value="1"/>
</dbReference>
<evidence type="ECO:0000256" key="1">
    <source>
        <dbReference type="ARBA" id="ARBA00022441"/>
    </source>
</evidence>
<keyword evidence="1" id="KW-0880">Kelch repeat</keyword>
<feature type="domain" description="Attractin/MKLN-like beta-propeller" evidence="4">
    <location>
        <begin position="37"/>
        <end position="233"/>
    </location>
</feature>
<evidence type="ECO:0000313" key="5">
    <source>
        <dbReference type="EMBL" id="KAJ6238009.1"/>
    </source>
</evidence>
<dbReference type="PANTHER" id="PTHR46376">
    <property type="entry name" value="LEUCINE-ZIPPER-LIKE TRANSCRIPTIONAL REGULATOR 1"/>
    <property type="match status" value="1"/>
</dbReference>
<gene>
    <name evidence="5" type="ORF">M0813_03242</name>
</gene>
<feature type="compositionally biased region" description="Basic residues" evidence="3">
    <location>
        <begin position="168"/>
        <end position="182"/>
    </location>
</feature>
<keyword evidence="6" id="KW-1185">Reference proteome</keyword>
<dbReference type="Pfam" id="PF24981">
    <property type="entry name" value="Beta-prop_ATRN-LZTR1"/>
    <property type="match status" value="1"/>
</dbReference>
<evidence type="ECO:0000313" key="6">
    <source>
        <dbReference type="Proteomes" id="UP001150062"/>
    </source>
</evidence>
<dbReference type="EMBL" id="JAOAOG010000234">
    <property type="protein sequence ID" value="KAJ6238009.1"/>
    <property type="molecule type" value="Genomic_DNA"/>
</dbReference>
<feature type="compositionally biased region" description="Low complexity" evidence="3">
    <location>
        <begin position="138"/>
        <end position="152"/>
    </location>
</feature>
<name>A0ABQ8Y165_9EUKA</name>
<feature type="compositionally biased region" description="Basic and acidic residues" evidence="3">
    <location>
        <begin position="758"/>
        <end position="775"/>
    </location>
</feature>
<dbReference type="Proteomes" id="UP001150062">
    <property type="component" value="Unassembled WGS sequence"/>
</dbReference>
<dbReference type="Gene3D" id="2.120.10.80">
    <property type="entry name" value="Kelch-type beta propeller"/>
    <property type="match status" value="2"/>
</dbReference>
<dbReference type="InterPro" id="IPR015915">
    <property type="entry name" value="Kelch-typ_b-propeller"/>
</dbReference>
<organism evidence="5 6">
    <name type="scientific">Anaeramoeba flamelloides</name>
    <dbReference type="NCBI Taxonomy" id="1746091"/>
    <lineage>
        <taxon>Eukaryota</taxon>
        <taxon>Metamonada</taxon>
        <taxon>Anaeramoebidae</taxon>
        <taxon>Anaeramoeba</taxon>
    </lineage>
</organism>
<sequence length="972" mass="114108">MSRKKRKFKNILWSKETEIKYEGREGCTSVVVGDLAYFYGGFLSPPSSKCTTDLFCYNIALRTIKLIKPRDKMRPPATIGHTMIFFDDKLWIYGGQTTAKGKISITNKMHYFDFLTKKWIKVSPLKEIYPKKKKLLNSSSSSSPSSSSSSSSHNEGSEDGTEEIEIKNRKRKEKKKQTKKDRKKFVLPHLTGSSVVVYKNEMIIVGGFDGKKHNDQIYSYNLENNQFKELQFRKHQPFGEIKIEDKNQNDLDYSNSKNEEVLENVELDEKDVNINSNGFRARYCHSSCLLGDTMFIYGGRNSLEEFSRLYQFNIPDRTYFCSKIVHGKNPTKFADHKMVTISESRVCVIGYQENLKITTIYLYNPILMSWECLGGTKQFLAYGNTLFTWKNNIFSFGGNLCKNIFRLDLEKYNSKKPFQDKNLVLLGKDLMKFWIRLQNLEKKNNLYLFQNENKNKGKNNTENMNKVQNNLENMNKVQNNTGKGEKINQVKENYKEKKKEEIRKIRKKFNLVQIKVKSNKKIYFYKPILKIRFPIFFEEKKQVLNQFKKLSFNSAKIFFKFLLSDKLYLKTKNVTNKQIKNIFQILIFSITLKQGRFVSLCKKWLRTIINPKNILTILILSHKANLLSIKYFALGWCSLANYTILKNLKNEIQSLSIRPLKGEILTALKPTQIVNYKQKFGDELSTPKSSYPKDMKQLFKDKQSSDIQFRFLSEEKPLNLHSFILAARSDFLKQLIVNGKPIDQIQNSLVDNNNSMKKKIDNENIKQGKKEEKKNKQSLSLIVNDENEEEERQEEDKAMEGKLNISIFFINVIIEKIEKIQIPQTLTHKSNQQIFDRETKLSLKNNGKYRYDYVCSLFRYIYGLDFILTFQNSVHLVYTFDSMGLHHNTLLIETIKMLKKNLSNENIIQILQISEKCKLVKLKDFLVKKIVKEYWSNFLKNEKIKQLSPQLCKELLICYTHEEDKRNQFQNF</sequence>
<evidence type="ECO:0000259" key="4">
    <source>
        <dbReference type="Pfam" id="PF24981"/>
    </source>
</evidence>
<dbReference type="SUPFAM" id="SSF117281">
    <property type="entry name" value="Kelch motif"/>
    <property type="match status" value="2"/>
</dbReference>
<feature type="region of interest" description="Disordered" evidence="3">
    <location>
        <begin position="753"/>
        <end position="796"/>
    </location>
</feature>
<dbReference type="InterPro" id="IPR051568">
    <property type="entry name" value="LZTR1/Attractin"/>
</dbReference>